<keyword evidence="2" id="KW-1185">Reference proteome</keyword>
<evidence type="ECO:0000313" key="2">
    <source>
        <dbReference type="Proteomes" id="UP000798662"/>
    </source>
</evidence>
<dbReference type="EMBL" id="CM020618">
    <property type="protein sequence ID" value="KAK1859653.1"/>
    <property type="molecule type" value="Genomic_DNA"/>
</dbReference>
<comment type="caution">
    <text evidence="1">The sequence shown here is derived from an EMBL/GenBank/DDBJ whole genome shotgun (WGS) entry which is preliminary data.</text>
</comment>
<gene>
    <name evidence="1" type="ORF">I4F81_002247</name>
</gene>
<dbReference type="Proteomes" id="UP000798662">
    <property type="component" value="Chromosome 1"/>
</dbReference>
<proteinExistence type="predicted"/>
<sequence>MSRRGDRDGVLLYRSNYLNGEEGDEGSAQAQAQLAVGVNSITSALQLLALERDAAGPVRPYSPPAAEGQPPHQRVGSEVGAQENADGGSEDLDNTSGGMVFNWDEPLGYGEDKGGGLPGLLEEPGMNGAGDGVVNTASCDDPNSSSQRPPHGSPPARPSPSPPPTAQRPPLGSPPVRPSPSPALRAYELEHDFHLPGLTVPPQRILMATGRGASKRDPPTATPSAMDIPKEVVEETLSDLSKSSGDAVLRTQLSDFTALYKFVVDTVVKRARNDASWQAKINHSYVQLTPEAVRGMKVMFELPGGRKMVEQSPTFNNMHKMKNPATLAVIMVMKVSLPASLGHHLLLAHLVMLRQPMSLGLLNVPPLFLLLEAPQLWTLSARPSPPAVHLPVGCPWAPAQQASPITRAW</sequence>
<accession>A0ACC3BPZ1</accession>
<name>A0ACC3BPZ1_PYRYE</name>
<evidence type="ECO:0000313" key="1">
    <source>
        <dbReference type="EMBL" id="KAK1859653.1"/>
    </source>
</evidence>
<protein>
    <submittedName>
        <fullName evidence="1">Uncharacterized protein</fullName>
    </submittedName>
</protein>
<reference evidence="1" key="1">
    <citation type="submission" date="2019-11" db="EMBL/GenBank/DDBJ databases">
        <title>Nori genome reveals adaptations in red seaweeds to the harsh intertidal environment.</title>
        <authorList>
            <person name="Wang D."/>
            <person name="Mao Y."/>
        </authorList>
    </citation>
    <scope>NUCLEOTIDE SEQUENCE</scope>
    <source>
        <tissue evidence="1">Gametophyte</tissue>
    </source>
</reference>
<organism evidence="1 2">
    <name type="scientific">Pyropia yezoensis</name>
    <name type="common">Susabi-nori</name>
    <name type="synonym">Porphyra yezoensis</name>
    <dbReference type="NCBI Taxonomy" id="2788"/>
    <lineage>
        <taxon>Eukaryota</taxon>
        <taxon>Rhodophyta</taxon>
        <taxon>Bangiophyceae</taxon>
        <taxon>Bangiales</taxon>
        <taxon>Bangiaceae</taxon>
        <taxon>Pyropia</taxon>
    </lineage>
</organism>